<feature type="domain" description="NTF2" evidence="7">
    <location>
        <begin position="10"/>
        <end position="147"/>
    </location>
</feature>
<keyword evidence="2" id="KW-0963">Cytoplasm</keyword>
<dbReference type="InterPro" id="IPR046341">
    <property type="entry name" value="SET_dom_sf"/>
</dbReference>
<dbReference type="GO" id="GO:0005737">
    <property type="term" value="C:cytoplasm"/>
    <property type="evidence" value="ECO:0007669"/>
    <property type="project" value="UniProtKB-SubCell"/>
</dbReference>
<dbReference type="Gene3D" id="1.10.220.160">
    <property type="match status" value="1"/>
</dbReference>
<evidence type="ECO:0000313" key="10">
    <source>
        <dbReference type="Proteomes" id="UP001142055"/>
    </source>
</evidence>
<dbReference type="InterPro" id="IPR045875">
    <property type="entry name" value="NTF2"/>
</dbReference>
<evidence type="ECO:0008006" key="11">
    <source>
        <dbReference type="Google" id="ProtNLM"/>
    </source>
</evidence>
<evidence type="ECO:0000256" key="6">
    <source>
        <dbReference type="PROSITE-ProRule" id="PRU00134"/>
    </source>
</evidence>
<dbReference type="Gene3D" id="6.10.140.2220">
    <property type="match status" value="1"/>
</dbReference>
<dbReference type="GO" id="GO:0005635">
    <property type="term" value="C:nuclear envelope"/>
    <property type="evidence" value="ECO:0007669"/>
    <property type="project" value="UniProtKB-ARBA"/>
</dbReference>
<dbReference type="SUPFAM" id="SSF144232">
    <property type="entry name" value="HIT/MYND zinc finger-like"/>
    <property type="match status" value="1"/>
</dbReference>
<evidence type="ECO:0000256" key="5">
    <source>
        <dbReference type="ARBA" id="ARBA00022833"/>
    </source>
</evidence>
<keyword evidence="4 6" id="KW-0863">Zinc-finger</keyword>
<evidence type="ECO:0000256" key="2">
    <source>
        <dbReference type="ARBA" id="ARBA00022490"/>
    </source>
</evidence>
<feature type="domain" description="MYND-type" evidence="8">
    <location>
        <begin position="442"/>
        <end position="483"/>
    </location>
</feature>
<evidence type="ECO:0000256" key="1">
    <source>
        <dbReference type="ARBA" id="ARBA00004496"/>
    </source>
</evidence>
<evidence type="ECO:0000259" key="8">
    <source>
        <dbReference type="PROSITE" id="PS50865"/>
    </source>
</evidence>
<keyword evidence="10" id="KW-1185">Reference proteome</keyword>
<dbReference type="PROSITE" id="PS50177">
    <property type="entry name" value="NTF2_DOMAIN"/>
    <property type="match status" value="1"/>
</dbReference>
<dbReference type="GO" id="GO:0008270">
    <property type="term" value="F:zinc ion binding"/>
    <property type="evidence" value="ECO:0007669"/>
    <property type="project" value="UniProtKB-KW"/>
</dbReference>
<gene>
    <name evidence="9" type="ORF">RDWZM_006593</name>
</gene>
<dbReference type="Gene3D" id="3.10.450.50">
    <property type="match status" value="1"/>
</dbReference>
<dbReference type="AlphaFoldDB" id="A0A9Q0RPH0"/>
<evidence type="ECO:0000256" key="4">
    <source>
        <dbReference type="ARBA" id="ARBA00022771"/>
    </source>
</evidence>
<dbReference type="CDD" id="cd00780">
    <property type="entry name" value="NTF2"/>
    <property type="match status" value="1"/>
</dbReference>
<comment type="subcellular location">
    <subcellularLocation>
        <location evidence="1">Cytoplasm</location>
    </subcellularLocation>
</comment>
<dbReference type="OMA" id="SHRIECL"/>
<dbReference type="EMBL" id="JAPWDV010000002">
    <property type="protein sequence ID" value="KAJ6220781.1"/>
    <property type="molecule type" value="Genomic_DNA"/>
</dbReference>
<protein>
    <recommendedName>
        <fullName evidence="11">MYND-type domain-containing protein</fullName>
    </recommendedName>
</protein>
<dbReference type="FunFam" id="3.10.450.50:FF:000005">
    <property type="entry name" value="Nuclear transport factor 2"/>
    <property type="match status" value="1"/>
</dbReference>
<evidence type="ECO:0000259" key="7">
    <source>
        <dbReference type="PROSITE" id="PS50177"/>
    </source>
</evidence>
<sequence>MNLNPNYEAIGKSFIQQYYQFLDNNETRLQVGNFYSETNSLMTFEGVQLLGRAKILEKFQSLTFQKIQHVITTADSQPTFDGGVLVTVLGQLKTDDDPPHTFNQTFVLKPSADTFFKHYLRFKMTTSASTNPTMDEGDRVFEKLFNLKMDHVDLSDRNQLFKMIHNVPKETMLKLLLGDEYNEKCDGDKSDYEASEWRSKAETTMMDGKMDCNRFSRESLFRSLICYNRAITYAEWNEETKTQDDQNIESELSLAFAGRSNIYFELEQRQFAIDDLERAIINGRSTSNVAKHSFQLLNLLAVNKDSMISNSKRLLKLIETIRNQFQCTPEQMSHLASIEDQLENHCNLRALNTINYGKPKVKKVLDSSSMPMIVRKDRPLMERFFSLQTTEGGVLAESILLDEKSNEKLNLANNVECSKLLIVERSFSHVPTFEPIPFHSHCSSCLLPLQFVAPIPCRQCTMEMYCTDLCRQQSWTDYHQYECGPSNRSIWARMDMLSRLTTRTLLRFGSISNHTIDFTREFLLDTNNRFNQDISNPTRLLDTKATFQYRLICEWFLKQIKSEPKLLVVQSEKFNDLLGQAYGVFYIINNARDQDSAHSSLITPDYLANLLHGIMLCIRMHDLAIERQIAMHIQECFAISVDDDDDVVDDERSKLENEEVKVNVEEKIDVEEHGRTRTIAIALYPTNIFLYSWIGQRTSCSLPTAPAPASANVMPIFNGTFRAIRAIKDIFKGDFIRMDFSQHLPLLSSHHHHHHRHQRTIERLAKEYFFWQDPISESVSSNDIKQDQLIAELNYVAKCMNESNDSPKRLQLLVRLCRLQFDLFLNKELPHKETIMTAKNCLINCSQALNKLELKKFPFQTYREMMKSIGTMSEYSLEKLVTFESIPLLAELEQMMIAANMFIEKFA</sequence>
<accession>A0A9Q0RPH0</accession>
<dbReference type="InterPro" id="IPR032710">
    <property type="entry name" value="NTF2-like_dom_sf"/>
</dbReference>
<evidence type="ECO:0000313" key="9">
    <source>
        <dbReference type="EMBL" id="KAJ6220781.1"/>
    </source>
</evidence>
<dbReference type="SUPFAM" id="SSF54427">
    <property type="entry name" value="NTF2-like"/>
    <property type="match status" value="1"/>
</dbReference>
<proteinExistence type="predicted"/>
<dbReference type="Proteomes" id="UP001142055">
    <property type="component" value="Chromosome 2"/>
</dbReference>
<evidence type="ECO:0000256" key="3">
    <source>
        <dbReference type="ARBA" id="ARBA00022723"/>
    </source>
</evidence>
<reference evidence="9" key="1">
    <citation type="submission" date="2022-12" db="EMBL/GenBank/DDBJ databases">
        <title>Genome assemblies of Blomia tropicalis.</title>
        <authorList>
            <person name="Cui Y."/>
        </authorList>
    </citation>
    <scope>NUCLEOTIDE SEQUENCE</scope>
    <source>
        <tissue evidence="9">Adult mites</tissue>
    </source>
</reference>
<dbReference type="Pfam" id="PF02136">
    <property type="entry name" value="NTF2"/>
    <property type="match status" value="1"/>
</dbReference>
<dbReference type="InterPro" id="IPR002893">
    <property type="entry name" value="Znf_MYND"/>
</dbReference>
<dbReference type="InterPro" id="IPR018222">
    <property type="entry name" value="Nuclear_transport_factor_2_euk"/>
</dbReference>
<dbReference type="PROSITE" id="PS50865">
    <property type="entry name" value="ZF_MYND_2"/>
    <property type="match status" value="1"/>
</dbReference>
<dbReference type="PANTHER" id="PTHR12612">
    <property type="entry name" value="NUCLEAR TRANSPORT FACTOR 2"/>
    <property type="match status" value="1"/>
</dbReference>
<comment type="caution">
    <text evidence="9">The sequence shown here is derived from an EMBL/GenBank/DDBJ whole genome shotgun (WGS) entry which is preliminary data.</text>
</comment>
<dbReference type="InterPro" id="IPR002075">
    <property type="entry name" value="NTF2_dom"/>
</dbReference>
<organism evidence="9 10">
    <name type="scientific">Blomia tropicalis</name>
    <name type="common">Mite</name>
    <dbReference type="NCBI Taxonomy" id="40697"/>
    <lineage>
        <taxon>Eukaryota</taxon>
        <taxon>Metazoa</taxon>
        <taxon>Ecdysozoa</taxon>
        <taxon>Arthropoda</taxon>
        <taxon>Chelicerata</taxon>
        <taxon>Arachnida</taxon>
        <taxon>Acari</taxon>
        <taxon>Acariformes</taxon>
        <taxon>Sarcoptiformes</taxon>
        <taxon>Astigmata</taxon>
        <taxon>Glycyphagoidea</taxon>
        <taxon>Echimyopodidae</taxon>
        <taxon>Blomia</taxon>
    </lineage>
</organism>
<dbReference type="Gene3D" id="2.170.270.10">
    <property type="entry name" value="SET domain"/>
    <property type="match status" value="1"/>
</dbReference>
<dbReference type="GO" id="GO:0006606">
    <property type="term" value="P:protein import into nucleus"/>
    <property type="evidence" value="ECO:0007669"/>
    <property type="project" value="UniProtKB-ARBA"/>
</dbReference>
<name>A0A9Q0RPH0_BLOTA</name>
<keyword evidence="5" id="KW-0862">Zinc</keyword>
<keyword evidence="3" id="KW-0479">Metal-binding</keyword>